<comment type="caution">
    <text evidence="1">The sequence shown here is derived from an EMBL/GenBank/DDBJ whole genome shotgun (WGS) entry which is preliminary data.</text>
</comment>
<sequence>MEQVTAVLTKALGAKAASDFVAASFEVDDAKEIKKRVCALLDTRKLENRRVY</sequence>
<feature type="non-terminal residue" evidence="1">
    <location>
        <position position="52"/>
    </location>
</feature>
<name>A0A8T0DD73_9TREM</name>
<evidence type="ECO:0000313" key="2">
    <source>
        <dbReference type="Proteomes" id="UP000699462"/>
    </source>
</evidence>
<reference evidence="1 2" key="1">
    <citation type="submission" date="2019-07" db="EMBL/GenBank/DDBJ databases">
        <title>Annotation for the trematode Paragonimus westermani.</title>
        <authorList>
            <person name="Choi Y.-J."/>
        </authorList>
    </citation>
    <scope>NUCLEOTIDE SEQUENCE [LARGE SCALE GENOMIC DNA]</scope>
    <source>
        <strain evidence="1">180907_Pwestermani</strain>
    </source>
</reference>
<dbReference type="EMBL" id="JTDF01008035">
    <property type="protein sequence ID" value="KAF8564701.1"/>
    <property type="molecule type" value="Genomic_DNA"/>
</dbReference>
<gene>
    <name evidence="1" type="ORF">P879_12029</name>
</gene>
<dbReference type="AlphaFoldDB" id="A0A8T0DD73"/>
<evidence type="ECO:0000313" key="1">
    <source>
        <dbReference type="EMBL" id="KAF8564701.1"/>
    </source>
</evidence>
<dbReference type="Proteomes" id="UP000699462">
    <property type="component" value="Unassembled WGS sequence"/>
</dbReference>
<accession>A0A8T0DD73</accession>
<protein>
    <submittedName>
        <fullName evidence="1">Uncharacterized protein</fullName>
    </submittedName>
</protein>
<organism evidence="1 2">
    <name type="scientific">Paragonimus westermani</name>
    <dbReference type="NCBI Taxonomy" id="34504"/>
    <lineage>
        <taxon>Eukaryota</taxon>
        <taxon>Metazoa</taxon>
        <taxon>Spiralia</taxon>
        <taxon>Lophotrochozoa</taxon>
        <taxon>Platyhelminthes</taxon>
        <taxon>Trematoda</taxon>
        <taxon>Digenea</taxon>
        <taxon>Plagiorchiida</taxon>
        <taxon>Troglotremata</taxon>
        <taxon>Troglotrematidae</taxon>
        <taxon>Paragonimus</taxon>
    </lineage>
</organism>
<keyword evidence="2" id="KW-1185">Reference proteome</keyword>
<proteinExistence type="predicted"/>